<dbReference type="GeneID" id="136074870"/>
<name>A0ABM4B2Z1_HYDVU</name>
<protein>
    <recommendedName>
        <fullName evidence="5">Ferritin</fullName>
        <ecNumber evidence="5">1.16.3.1</ecNumber>
    </recommendedName>
</protein>
<organism evidence="7 8">
    <name type="scientific">Hydra vulgaris</name>
    <name type="common">Hydra</name>
    <name type="synonym">Hydra attenuata</name>
    <dbReference type="NCBI Taxonomy" id="6087"/>
    <lineage>
        <taxon>Eukaryota</taxon>
        <taxon>Metazoa</taxon>
        <taxon>Cnidaria</taxon>
        <taxon>Hydrozoa</taxon>
        <taxon>Hydroidolina</taxon>
        <taxon>Anthoathecata</taxon>
        <taxon>Aplanulata</taxon>
        <taxon>Hydridae</taxon>
        <taxon>Hydra</taxon>
    </lineage>
</organism>
<dbReference type="SUPFAM" id="SSF47240">
    <property type="entry name" value="Ferritin-like"/>
    <property type="match status" value="1"/>
</dbReference>
<comment type="catalytic activity">
    <reaction evidence="5">
        <text>4 Fe(2+) + O2 + 4 H(+) = 4 Fe(3+) + 2 H2O</text>
        <dbReference type="Rhea" id="RHEA:11148"/>
        <dbReference type="ChEBI" id="CHEBI:15377"/>
        <dbReference type="ChEBI" id="CHEBI:15378"/>
        <dbReference type="ChEBI" id="CHEBI:15379"/>
        <dbReference type="ChEBI" id="CHEBI:29033"/>
        <dbReference type="ChEBI" id="CHEBI:29034"/>
        <dbReference type="EC" id="1.16.3.1"/>
    </reaction>
</comment>
<proteinExistence type="inferred from homology"/>
<reference evidence="8" key="2">
    <citation type="submission" date="2025-08" db="UniProtKB">
        <authorList>
            <consortium name="RefSeq"/>
        </authorList>
    </citation>
    <scope>IDENTIFICATION</scope>
</reference>
<gene>
    <name evidence="8" type="primary">LOC136074870</name>
</gene>
<dbReference type="InterPro" id="IPR008331">
    <property type="entry name" value="Ferritin_DPS_dom"/>
</dbReference>
<dbReference type="Proteomes" id="UP001652625">
    <property type="component" value="Chromosome 01"/>
</dbReference>
<keyword evidence="2 5" id="KW-0409">Iron storage</keyword>
<evidence type="ECO:0000256" key="2">
    <source>
        <dbReference type="ARBA" id="ARBA00022434"/>
    </source>
</evidence>
<dbReference type="Pfam" id="PF00210">
    <property type="entry name" value="Ferritin"/>
    <property type="match status" value="1"/>
</dbReference>
<keyword evidence="3 5" id="KW-0479">Metal-binding</keyword>
<evidence type="ECO:0000256" key="5">
    <source>
        <dbReference type="RuleBase" id="RU361145"/>
    </source>
</evidence>
<comment type="similarity">
    <text evidence="1 5">Belongs to the ferritin family.</text>
</comment>
<dbReference type="InterPro" id="IPR009078">
    <property type="entry name" value="Ferritin-like_SF"/>
</dbReference>
<dbReference type="PROSITE" id="PS50905">
    <property type="entry name" value="FERRITIN_LIKE"/>
    <property type="match status" value="1"/>
</dbReference>
<dbReference type="CDD" id="cd01056">
    <property type="entry name" value="Euk_Ferritin"/>
    <property type="match status" value="1"/>
</dbReference>
<keyword evidence="5" id="KW-0560">Oxidoreductase</keyword>
<feature type="domain" description="Ferritin-like diiron" evidence="6">
    <location>
        <begin position="6"/>
        <end position="154"/>
    </location>
</feature>
<dbReference type="InterPro" id="IPR009040">
    <property type="entry name" value="Ferritin-like_diiron"/>
</dbReference>
<dbReference type="InterPro" id="IPR012347">
    <property type="entry name" value="Ferritin-like"/>
</dbReference>
<evidence type="ECO:0000256" key="4">
    <source>
        <dbReference type="ARBA" id="ARBA00023004"/>
    </source>
</evidence>
<evidence type="ECO:0000256" key="1">
    <source>
        <dbReference type="ARBA" id="ARBA00007513"/>
    </source>
</evidence>
<dbReference type="Gene3D" id="1.20.1260.10">
    <property type="match status" value="1"/>
</dbReference>
<evidence type="ECO:0000313" key="8">
    <source>
        <dbReference type="RefSeq" id="XP_065643171.1"/>
    </source>
</evidence>
<dbReference type="EC" id="1.16.3.1" evidence="5"/>
<dbReference type="RefSeq" id="XP_065643171.1">
    <property type="nucleotide sequence ID" value="XM_065787099.1"/>
</dbReference>
<accession>A0ABM4B2Z1</accession>
<evidence type="ECO:0000313" key="7">
    <source>
        <dbReference type="Proteomes" id="UP001652625"/>
    </source>
</evidence>
<dbReference type="InterPro" id="IPR001519">
    <property type="entry name" value="Ferritin"/>
</dbReference>
<keyword evidence="7" id="KW-1185">Reference proteome</keyword>
<keyword evidence="4 5" id="KW-0408">Iron</keyword>
<dbReference type="PANTHER" id="PTHR11431:SF75">
    <property type="entry name" value="FERRITIN"/>
    <property type="match status" value="1"/>
</dbReference>
<dbReference type="PANTHER" id="PTHR11431">
    <property type="entry name" value="FERRITIN"/>
    <property type="match status" value="1"/>
</dbReference>
<reference evidence="7" key="1">
    <citation type="submission" date="2025-05" db="UniProtKB">
        <authorList>
            <consortium name="RefSeq"/>
        </authorList>
    </citation>
    <scope>NUCLEOTIDE SEQUENCE [LARGE SCALE GENOMIC DNA]</scope>
</reference>
<evidence type="ECO:0000256" key="3">
    <source>
        <dbReference type="ARBA" id="ARBA00022723"/>
    </source>
</evidence>
<evidence type="ECO:0000259" key="6">
    <source>
        <dbReference type="PROSITE" id="PS50905"/>
    </source>
</evidence>
<comment type="function">
    <text evidence="5">Stores iron in a soluble, non-toxic, readily available form. Important for iron homeostasis. Iron is taken up in the ferrous form and deposited as ferric hydroxides after oxidation.</text>
</comment>
<sequence length="167" mass="19293">MASHRQNFHEKSEAAINKQINIQLYASYIYLRMAYHFDRGDIALPGFSKFFKGLSDEERAHAEELIKYQNLRGGLVVLDDIKVPMDEWITPNNALEEALNLKKKVNDAILNLDGIANSHQDPHLHDFLTKRFLREQVESIKKISNFITNVKRCGEGLGLYQFDKLTM</sequence>